<accession>A0A1C5JKY6</accession>
<evidence type="ECO:0000313" key="2">
    <source>
        <dbReference type="EMBL" id="SCG71178.1"/>
    </source>
</evidence>
<feature type="chain" id="PRO_5038697697" description="DUF3558 domain-containing protein" evidence="1">
    <location>
        <begin position="20"/>
        <end position="181"/>
    </location>
</feature>
<keyword evidence="1" id="KW-0732">Signal</keyword>
<dbReference type="EMBL" id="LT607753">
    <property type="protein sequence ID" value="SCG71178.1"/>
    <property type="molecule type" value="Genomic_DNA"/>
</dbReference>
<evidence type="ECO:0008006" key="4">
    <source>
        <dbReference type="Google" id="ProtNLM"/>
    </source>
</evidence>
<organism evidence="2 3">
    <name type="scientific">Micromonospora coxensis</name>
    <dbReference type="NCBI Taxonomy" id="356852"/>
    <lineage>
        <taxon>Bacteria</taxon>
        <taxon>Bacillati</taxon>
        <taxon>Actinomycetota</taxon>
        <taxon>Actinomycetes</taxon>
        <taxon>Micromonosporales</taxon>
        <taxon>Micromonosporaceae</taxon>
        <taxon>Micromonospora</taxon>
    </lineage>
</organism>
<evidence type="ECO:0000256" key="1">
    <source>
        <dbReference type="SAM" id="SignalP"/>
    </source>
</evidence>
<reference evidence="3" key="1">
    <citation type="submission" date="2016-06" db="EMBL/GenBank/DDBJ databases">
        <authorList>
            <person name="Varghese N."/>
            <person name="Submissions Spin"/>
        </authorList>
    </citation>
    <scope>NUCLEOTIDE SEQUENCE [LARGE SCALE GENOMIC DNA]</scope>
    <source>
        <strain evidence="3">DSM 45161</strain>
    </source>
</reference>
<proteinExistence type="predicted"/>
<name>A0A1C5JKY6_9ACTN</name>
<sequence>MRVRIWLGAAATLLTAGCAGDPAPVAVPPVEPVTVEVAAASSGGACTILDFGVIEEHTGVRFDVAAASDRKDTRTCVVRAEGATLPELTLTVTDTSIDVATFTADVQPEGAAKVSKLGRAAYRRTVAKTAKQGPAAEVGWLVEGRLATLRWTCERGAAKADAEELTGKLVDLARKLDTRAG</sequence>
<gene>
    <name evidence="2" type="ORF">GA0070614_4795</name>
</gene>
<dbReference type="Proteomes" id="UP000198215">
    <property type="component" value="Chromosome I"/>
</dbReference>
<dbReference type="AlphaFoldDB" id="A0A1C5JKY6"/>
<keyword evidence="3" id="KW-1185">Reference proteome</keyword>
<protein>
    <recommendedName>
        <fullName evidence="4">DUF3558 domain-containing protein</fullName>
    </recommendedName>
</protein>
<evidence type="ECO:0000313" key="3">
    <source>
        <dbReference type="Proteomes" id="UP000198215"/>
    </source>
</evidence>
<feature type="signal peptide" evidence="1">
    <location>
        <begin position="1"/>
        <end position="19"/>
    </location>
</feature>
<dbReference type="RefSeq" id="WP_088978041.1">
    <property type="nucleotide sequence ID" value="NZ_LT607753.1"/>
</dbReference>
<dbReference type="PROSITE" id="PS51257">
    <property type="entry name" value="PROKAR_LIPOPROTEIN"/>
    <property type="match status" value="1"/>
</dbReference>
<dbReference type="OrthoDB" id="5188238at2"/>